<accession>A0ABN9QAL0</accession>
<feature type="region of interest" description="Disordered" evidence="1">
    <location>
        <begin position="122"/>
        <end position="175"/>
    </location>
</feature>
<evidence type="ECO:0000256" key="1">
    <source>
        <dbReference type="SAM" id="MobiDB-lite"/>
    </source>
</evidence>
<protein>
    <submittedName>
        <fullName evidence="2">Uncharacterized protein</fullName>
    </submittedName>
</protein>
<feature type="region of interest" description="Disordered" evidence="1">
    <location>
        <begin position="1"/>
        <end position="25"/>
    </location>
</feature>
<proteinExistence type="predicted"/>
<feature type="compositionally biased region" description="Basic residues" evidence="1">
    <location>
        <begin position="149"/>
        <end position="175"/>
    </location>
</feature>
<dbReference type="Proteomes" id="UP001189429">
    <property type="component" value="Unassembled WGS sequence"/>
</dbReference>
<feature type="compositionally biased region" description="Low complexity" evidence="1">
    <location>
        <begin position="13"/>
        <end position="23"/>
    </location>
</feature>
<name>A0ABN9QAL0_9DINO</name>
<evidence type="ECO:0000313" key="2">
    <source>
        <dbReference type="EMBL" id="CAK0802880.1"/>
    </source>
</evidence>
<feature type="non-terminal residue" evidence="2">
    <location>
        <position position="1"/>
    </location>
</feature>
<reference evidence="2" key="1">
    <citation type="submission" date="2023-10" db="EMBL/GenBank/DDBJ databases">
        <authorList>
            <person name="Chen Y."/>
            <person name="Shah S."/>
            <person name="Dougan E. K."/>
            <person name="Thang M."/>
            <person name="Chan C."/>
        </authorList>
    </citation>
    <scope>NUCLEOTIDE SEQUENCE [LARGE SCALE GENOMIC DNA]</scope>
</reference>
<organism evidence="2 3">
    <name type="scientific">Prorocentrum cordatum</name>
    <dbReference type="NCBI Taxonomy" id="2364126"/>
    <lineage>
        <taxon>Eukaryota</taxon>
        <taxon>Sar</taxon>
        <taxon>Alveolata</taxon>
        <taxon>Dinophyceae</taxon>
        <taxon>Prorocentrales</taxon>
        <taxon>Prorocentraceae</taxon>
        <taxon>Prorocentrum</taxon>
    </lineage>
</organism>
<sequence length="175" mass="18441">PAGGRGGGPPRAGPAEGAAPAPAMYGGLLGHKLPGTAQDALRAAPSEGVPGAERPQVSAGFELVDGRSVSEGALLGCSPARAWEDGPRHALSWQQVQEVQRLVREEAQAQAQALAAQAQEHARALARAPRHPCSSSSTTTLRPMCSRALRLRRNRRRPPPGRSRRRPSPPSSPRR</sequence>
<comment type="caution">
    <text evidence="2">The sequence shown here is derived from an EMBL/GenBank/DDBJ whole genome shotgun (WGS) entry which is preliminary data.</text>
</comment>
<feature type="compositionally biased region" description="Gly residues" evidence="1">
    <location>
        <begin position="1"/>
        <end position="10"/>
    </location>
</feature>
<gene>
    <name evidence="2" type="ORF">PCOR1329_LOCUS10240</name>
</gene>
<keyword evidence="3" id="KW-1185">Reference proteome</keyword>
<dbReference type="EMBL" id="CAUYUJ010002895">
    <property type="protein sequence ID" value="CAK0802880.1"/>
    <property type="molecule type" value="Genomic_DNA"/>
</dbReference>
<evidence type="ECO:0000313" key="3">
    <source>
        <dbReference type="Proteomes" id="UP001189429"/>
    </source>
</evidence>